<comment type="caution">
    <text evidence="6">The sequence shown here is derived from an EMBL/GenBank/DDBJ whole genome shotgun (WGS) entry which is preliminary data.</text>
</comment>
<sequence>MAVIARIGHLSKHFDSLTAVDDLSFTVEEGDVYGFLGQNGAGKSTTLRMLLSLIRPSGGDIELFGLSLATHRKQILRQVGAVIEQPELYPFFTGLENLRVFARLSGKPLKRAALLEHLEVVGLAGRADDKTGTYSMGMKQRLGLAVALVHDPALLILDEPTNGLDPQGIADMRNLILSLSRDRKKTLIVSSHLLSEIQILATRMLIIDKGRKVVEGAADTLLNPADTLVHLETEDMSRTLELLHASDWAGAIHGVAPLVLKIHRSRIPQLNADLVAWGVGVTRLEPRHSLEDYFLQLTASAPHVAPFAH</sequence>
<evidence type="ECO:0000313" key="7">
    <source>
        <dbReference type="Proteomes" id="UP000294498"/>
    </source>
</evidence>
<comment type="similarity">
    <text evidence="1">Belongs to the ABC transporter superfamily.</text>
</comment>
<organism evidence="6 7">
    <name type="scientific">Dinghuibacter silviterrae</name>
    <dbReference type="NCBI Taxonomy" id="1539049"/>
    <lineage>
        <taxon>Bacteria</taxon>
        <taxon>Pseudomonadati</taxon>
        <taxon>Bacteroidota</taxon>
        <taxon>Chitinophagia</taxon>
        <taxon>Chitinophagales</taxon>
        <taxon>Chitinophagaceae</taxon>
        <taxon>Dinghuibacter</taxon>
    </lineage>
</organism>
<keyword evidence="4 6" id="KW-0067">ATP-binding</keyword>
<evidence type="ECO:0000256" key="1">
    <source>
        <dbReference type="ARBA" id="ARBA00005417"/>
    </source>
</evidence>
<evidence type="ECO:0000256" key="2">
    <source>
        <dbReference type="ARBA" id="ARBA00022448"/>
    </source>
</evidence>
<dbReference type="AlphaFoldDB" id="A0A4R8DPW0"/>
<dbReference type="SMART" id="SM00382">
    <property type="entry name" value="AAA"/>
    <property type="match status" value="1"/>
</dbReference>
<gene>
    <name evidence="6" type="ORF">EDB95_1161</name>
</gene>
<dbReference type="PANTHER" id="PTHR43335">
    <property type="entry name" value="ABC TRANSPORTER, ATP-BINDING PROTEIN"/>
    <property type="match status" value="1"/>
</dbReference>
<dbReference type="PANTHER" id="PTHR43335:SF4">
    <property type="entry name" value="ABC TRANSPORTER, ATP-BINDING PROTEIN"/>
    <property type="match status" value="1"/>
</dbReference>
<evidence type="ECO:0000256" key="3">
    <source>
        <dbReference type="ARBA" id="ARBA00022741"/>
    </source>
</evidence>
<name>A0A4R8DPW0_9BACT</name>
<dbReference type="SUPFAM" id="SSF52540">
    <property type="entry name" value="P-loop containing nucleoside triphosphate hydrolases"/>
    <property type="match status" value="1"/>
</dbReference>
<keyword evidence="2" id="KW-0813">Transport</keyword>
<dbReference type="OrthoDB" id="9785229at2"/>
<accession>A0A4R8DPW0</accession>
<dbReference type="InterPro" id="IPR003439">
    <property type="entry name" value="ABC_transporter-like_ATP-bd"/>
</dbReference>
<dbReference type="GO" id="GO:0005524">
    <property type="term" value="F:ATP binding"/>
    <property type="evidence" value="ECO:0007669"/>
    <property type="project" value="UniProtKB-KW"/>
</dbReference>
<dbReference type="GO" id="GO:0016887">
    <property type="term" value="F:ATP hydrolysis activity"/>
    <property type="evidence" value="ECO:0007669"/>
    <property type="project" value="InterPro"/>
</dbReference>
<feature type="domain" description="ABC transporter" evidence="5">
    <location>
        <begin position="5"/>
        <end position="234"/>
    </location>
</feature>
<dbReference type="Gene3D" id="3.40.50.300">
    <property type="entry name" value="P-loop containing nucleotide triphosphate hydrolases"/>
    <property type="match status" value="1"/>
</dbReference>
<evidence type="ECO:0000313" key="6">
    <source>
        <dbReference type="EMBL" id="TDX00144.1"/>
    </source>
</evidence>
<dbReference type="InterPro" id="IPR027417">
    <property type="entry name" value="P-loop_NTPase"/>
</dbReference>
<dbReference type="PROSITE" id="PS50893">
    <property type="entry name" value="ABC_TRANSPORTER_2"/>
    <property type="match status" value="1"/>
</dbReference>
<proteinExistence type="inferred from homology"/>
<evidence type="ECO:0000256" key="4">
    <source>
        <dbReference type="ARBA" id="ARBA00022840"/>
    </source>
</evidence>
<evidence type="ECO:0000259" key="5">
    <source>
        <dbReference type="PROSITE" id="PS50893"/>
    </source>
</evidence>
<dbReference type="EMBL" id="SODV01000001">
    <property type="protein sequence ID" value="TDX00144.1"/>
    <property type="molecule type" value="Genomic_DNA"/>
</dbReference>
<dbReference type="RefSeq" id="WP_133991452.1">
    <property type="nucleotide sequence ID" value="NZ_SODV01000001.1"/>
</dbReference>
<keyword evidence="7" id="KW-1185">Reference proteome</keyword>
<dbReference type="Pfam" id="PF00005">
    <property type="entry name" value="ABC_tran"/>
    <property type="match status" value="1"/>
</dbReference>
<reference evidence="6 7" key="1">
    <citation type="submission" date="2019-03" db="EMBL/GenBank/DDBJ databases">
        <title>Genomic Encyclopedia of Type Strains, Phase IV (KMG-IV): sequencing the most valuable type-strain genomes for metagenomic binning, comparative biology and taxonomic classification.</title>
        <authorList>
            <person name="Goeker M."/>
        </authorList>
    </citation>
    <scope>NUCLEOTIDE SEQUENCE [LARGE SCALE GENOMIC DNA]</scope>
    <source>
        <strain evidence="6 7">DSM 100059</strain>
    </source>
</reference>
<keyword evidence="3" id="KW-0547">Nucleotide-binding</keyword>
<dbReference type="Proteomes" id="UP000294498">
    <property type="component" value="Unassembled WGS sequence"/>
</dbReference>
<protein>
    <submittedName>
        <fullName evidence="6">ABC-2 type transport system ATP-binding protein/bacitracin transport system ATP-binding protein</fullName>
    </submittedName>
</protein>
<dbReference type="InterPro" id="IPR003593">
    <property type="entry name" value="AAA+_ATPase"/>
</dbReference>